<keyword evidence="2" id="KW-1185">Reference proteome</keyword>
<name>A0A5J6D7F5_9CAUD</name>
<accession>A0A5J6D7F5</accession>
<dbReference type="NCBIfam" id="NF038080">
    <property type="entry name" value="PG_bind_siph"/>
    <property type="match status" value="1"/>
</dbReference>
<dbReference type="KEGG" id="vg:77931389"/>
<evidence type="ECO:0000313" key="2">
    <source>
        <dbReference type="Proteomes" id="UP000327392"/>
    </source>
</evidence>
<sequence>MTTLTGPQYYPGASHSGASWYEDNWGGDAMDVNVLTIHTTEGTSLPNYADSSGRVGAVAPNITFVPDFSKKKLVAYQHYRIDISSRALENKLGGVATNTNNVTQAEFVGTCDPATHRRWTNAGYAHIYWPEAPEWALDGMAQYVAWLHKEHGVPLVGPSAGWKAYPASYGTSNGVRMSGSAWNAFRGICGHQHVTENVHGDPGNIPFAKIIAKAKAILKLDDDTTDTGGSTPKPPTTTVPPFPGRKYFALGQSNKYVTQLGKQLVKKGFGDHYIEGPGPRWSEADRKNVADFQKSKAALRGDADGYPGPLTWKLLFS</sequence>
<gene>
    <name evidence="1" type="primary">35</name>
    <name evidence="1" type="ORF">SEA_ZUKO_35</name>
</gene>
<dbReference type="InterPro" id="IPR047763">
    <property type="entry name" value="PG_bind_dom_phiBT1-type"/>
</dbReference>
<dbReference type="InterPro" id="IPR036365">
    <property type="entry name" value="PGBD-like_sf"/>
</dbReference>
<dbReference type="Gene3D" id="1.10.101.10">
    <property type="entry name" value="PGBD-like superfamily/PGBD"/>
    <property type="match status" value="1"/>
</dbReference>
<protein>
    <submittedName>
        <fullName evidence="1">Lysin A, N-acetylmuramoyl-L-alanine amidase domain</fullName>
    </submittedName>
</protein>
<dbReference type="RefSeq" id="YP_010655526.1">
    <property type="nucleotide sequence ID" value="NC_070829.1"/>
</dbReference>
<dbReference type="InterPro" id="IPR036366">
    <property type="entry name" value="PGBDSf"/>
</dbReference>
<dbReference type="Proteomes" id="UP000327392">
    <property type="component" value="Segment"/>
</dbReference>
<reference evidence="1 2" key="1">
    <citation type="submission" date="2019-07" db="EMBL/GenBank/DDBJ databases">
        <authorList>
            <person name="Mandava P."/>
            <person name="Ferry J.C."/>
            <person name="Fallon S.M."/>
            <person name="Hajdenberg M."/>
            <person name="Sharma E."/>
            <person name="Shaffer C.D."/>
            <person name="Weston-Hafer K.A."/>
            <person name="Garlena R.A."/>
            <person name="Russell D.A."/>
            <person name="Pope W.H."/>
            <person name="Jacobs-Sera D."/>
            <person name="Hatfull G.F."/>
        </authorList>
    </citation>
    <scope>NUCLEOTIDE SEQUENCE [LARGE SCALE GENOMIC DNA]</scope>
</reference>
<proteinExistence type="predicted"/>
<evidence type="ECO:0000313" key="1">
    <source>
        <dbReference type="EMBL" id="QEQ93613.1"/>
    </source>
</evidence>
<dbReference type="SUPFAM" id="SSF47090">
    <property type="entry name" value="PGBD-like"/>
    <property type="match status" value="1"/>
</dbReference>
<organism evidence="1 2">
    <name type="scientific">Streptomyces phage Zuko</name>
    <dbReference type="NCBI Taxonomy" id="2601695"/>
    <lineage>
        <taxon>Viruses</taxon>
        <taxon>Duplodnaviria</taxon>
        <taxon>Heunggongvirae</taxon>
        <taxon>Uroviricota</taxon>
        <taxon>Caudoviricetes</taxon>
        <taxon>Zukovirus</taxon>
        <taxon>Zukovirus zuko</taxon>
    </lineage>
</organism>
<dbReference type="EMBL" id="MN204493">
    <property type="protein sequence ID" value="QEQ93613.1"/>
    <property type="molecule type" value="Genomic_DNA"/>
</dbReference>
<dbReference type="GeneID" id="77931389"/>